<dbReference type="Proteomes" id="UP001556631">
    <property type="component" value="Unassembled WGS sequence"/>
</dbReference>
<organism evidence="1 2">
    <name type="scientific">Nocardioides eburneus</name>
    <dbReference type="NCBI Taxonomy" id="3231482"/>
    <lineage>
        <taxon>Bacteria</taxon>
        <taxon>Bacillati</taxon>
        <taxon>Actinomycetota</taxon>
        <taxon>Actinomycetes</taxon>
        <taxon>Propionibacteriales</taxon>
        <taxon>Nocardioidaceae</taxon>
        <taxon>Nocardioides</taxon>
    </lineage>
</organism>
<dbReference type="EMBL" id="JBFPJR010000007">
    <property type="protein sequence ID" value="MEX0427050.1"/>
    <property type="molecule type" value="Genomic_DNA"/>
</dbReference>
<sequence length="78" mass="8319">MTEEIGRLAATIGVPETRLAQLTACDGEELRRLDELIDGALRAEDEAFDAGLEAALRFVPRLVRGPAKALLFPGGARG</sequence>
<evidence type="ECO:0000313" key="1">
    <source>
        <dbReference type="EMBL" id="MEX0427050.1"/>
    </source>
</evidence>
<evidence type="ECO:0000313" key="2">
    <source>
        <dbReference type="Proteomes" id="UP001556631"/>
    </source>
</evidence>
<dbReference type="RefSeq" id="WP_367992061.1">
    <property type="nucleotide sequence ID" value="NZ_JBFPJR010000007.1"/>
</dbReference>
<protein>
    <submittedName>
        <fullName evidence="1">Uncharacterized protein</fullName>
    </submittedName>
</protein>
<gene>
    <name evidence="1" type="ORF">AB3X52_05405</name>
</gene>
<keyword evidence="2" id="KW-1185">Reference proteome</keyword>
<comment type="caution">
    <text evidence="1">The sequence shown here is derived from an EMBL/GenBank/DDBJ whole genome shotgun (WGS) entry which is preliminary data.</text>
</comment>
<name>A0ABV3SWZ8_9ACTN</name>
<proteinExistence type="predicted"/>
<accession>A0ABV3SWZ8</accession>
<reference evidence="1 2" key="1">
    <citation type="submission" date="2024-07" db="EMBL/GenBank/DDBJ databases">
        <authorList>
            <person name="Lee S."/>
            <person name="Kang M."/>
        </authorList>
    </citation>
    <scope>NUCLEOTIDE SEQUENCE [LARGE SCALE GENOMIC DNA]</scope>
    <source>
        <strain evidence="1 2">DS6</strain>
    </source>
</reference>